<proteinExistence type="predicted"/>
<feature type="compositionally biased region" description="Gly residues" evidence="1">
    <location>
        <begin position="600"/>
        <end position="611"/>
    </location>
</feature>
<dbReference type="InterPro" id="IPR019993">
    <property type="entry name" value="RecB_nuclease_TM0106_put"/>
</dbReference>
<feature type="region of interest" description="Disordered" evidence="1">
    <location>
        <begin position="170"/>
        <end position="190"/>
    </location>
</feature>
<evidence type="ECO:0000313" key="4">
    <source>
        <dbReference type="Proteomes" id="UP001385809"/>
    </source>
</evidence>
<dbReference type="EMBL" id="JBBEGN010000012">
    <property type="protein sequence ID" value="MEJ2870307.1"/>
    <property type="molecule type" value="Genomic_DNA"/>
</dbReference>
<keyword evidence="4" id="KW-1185">Reference proteome</keyword>
<name>A0ABU8MUR6_9PSEU</name>
<evidence type="ECO:0000256" key="1">
    <source>
        <dbReference type="SAM" id="MobiDB-lite"/>
    </source>
</evidence>
<dbReference type="Pfam" id="PF13482">
    <property type="entry name" value="RNase_H_2"/>
    <property type="match status" value="1"/>
</dbReference>
<feature type="region of interest" description="Disordered" evidence="1">
    <location>
        <begin position="1"/>
        <end position="21"/>
    </location>
</feature>
<dbReference type="NCBIfam" id="TIGR03491">
    <property type="entry name" value="TM0106 family RecB-like putative nuclease"/>
    <property type="match status" value="1"/>
</dbReference>
<reference evidence="3 4" key="1">
    <citation type="submission" date="2024-03" db="EMBL/GenBank/DDBJ databases">
        <title>Actinomycetospora sp. OC33-EN08, a novel actinomycete isolated from wild orchid (Aerides multiflora).</title>
        <authorList>
            <person name="Suriyachadkun C."/>
        </authorList>
    </citation>
    <scope>NUCLEOTIDE SEQUENCE [LARGE SCALE GENOMIC DNA]</scope>
    <source>
        <strain evidence="3 4">OC33-EN08</strain>
    </source>
</reference>
<sequence length="623" mass="66217">MSSVDPDGRPVPAPGGRNGVDAARGAVLLDAAVTTRCRRRVHLEHDPTAGTAAGATGVEGAGQVVLPEPDPGVEMRVADAAEHRAQLAARFAQHLGDAYRRVPDGRRGERVESTLAAAADPAVWAVGAAELPPGDGRRGHAELLVRESGDAAGGWYPVIVVRHRVTDPGTGAVTSPVGRPHPGAAAPDPDRKVRAVARDLLRLAHLHRMLAAAGLGAGAAWGGVVGLDADCVVWTDLAAAPGNEAGRSPLDTYDRRFADRLAVARAARDGGPALASPSRITECRRCPWWPVCEAELRRADDVSLVVRGEDALRLRGRGITTVRTLAALDPRRGLPEPPEADTGAGGELGGELSADLREAVALARAWRADVPLVRRVGRPDVPRGAVEVDVDMESLGEDGAYLWGVLLSGADVGLEHGYRGFATWDPVPTRDEARSFAAFWAWLTDVRRRADERGLSFRAYCYNEQAENRWLRGSVERFAGEPGIPAADEVERFIASEEWIDLFPAVSTSFLCPHGKGLKRVAPSAGFAWRDPEAGGENSMRWYRRAVGLDGEPPEPAMRDRLLVYNEDDVRATHALRTWMTSDAVLAVPHLDDLRPDPAGPGGPGGPGGELSGAACAGSRRTG</sequence>
<dbReference type="Proteomes" id="UP001385809">
    <property type="component" value="Unassembled WGS sequence"/>
</dbReference>
<comment type="caution">
    <text evidence="3">The sequence shown here is derived from an EMBL/GenBank/DDBJ whole genome shotgun (WGS) entry which is preliminary data.</text>
</comment>
<dbReference type="InterPro" id="IPR038720">
    <property type="entry name" value="YprB_RNase_H-like_dom"/>
</dbReference>
<organism evidence="3 4">
    <name type="scientific">Actinomycetospora aurantiaca</name>
    <dbReference type="NCBI Taxonomy" id="3129233"/>
    <lineage>
        <taxon>Bacteria</taxon>
        <taxon>Bacillati</taxon>
        <taxon>Actinomycetota</taxon>
        <taxon>Actinomycetes</taxon>
        <taxon>Pseudonocardiales</taxon>
        <taxon>Pseudonocardiaceae</taxon>
        <taxon>Actinomycetospora</taxon>
    </lineage>
</organism>
<feature type="domain" description="YprB ribonuclease H-like" evidence="2">
    <location>
        <begin position="496"/>
        <end position="580"/>
    </location>
</feature>
<dbReference type="RefSeq" id="WP_337696872.1">
    <property type="nucleotide sequence ID" value="NZ_JBBEGN010000012.1"/>
</dbReference>
<evidence type="ECO:0000259" key="2">
    <source>
        <dbReference type="Pfam" id="PF13482"/>
    </source>
</evidence>
<evidence type="ECO:0000313" key="3">
    <source>
        <dbReference type="EMBL" id="MEJ2870307.1"/>
    </source>
</evidence>
<feature type="region of interest" description="Disordered" evidence="1">
    <location>
        <begin position="591"/>
        <end position="623"/>
    </location>
</feature>
<gene>
    <name evidence="3" type="ORF">WCD74_21235</name>
</gene>
<accession>A0ABU8MUR6</accession>
<protein>
    <submittedName>
        <fullName evidence="3">TM0106 family RecB-like putative nuclease</fullName>
    </submittedName>
</protein>